<dbReference type="AlphaFoldDB" id="A0A517LP92"/>
<reference evidence="2 3" key="1">
    <citation type="submission" date="2019-07" db="EMBL/GenBank/DDBJ databases">
        <title>Finished genome of Venturia effusa.</title>
        <authorList>
            <person name="Young C.A."/>
            <person name="Cox M.P."/>
            <person name="Ganley A.R.D."/>
            <person name="David W.J."/>
        </authorList>
    </citation>
    <scope>NUCLEOTIDE SEQUENCE [LARGE SCALE GENOMIC DNA]</scope>
    <source>
        <strain evidence="3">albino</strain>
    </source>
</reference>
<keyword evidence="3" id="KW-1185">Reference proteome</keyword>
<dbReference type="EMBL" id="CP042201">
    <property type="protein sequence ID" value="QDS77465.1"/>
    <property type="molecule type" value="Genomic_DNA"/>
</dbReference>
<evidence type="ECO:0000313" key="2">
    <source>
        <dbReference type="EMBL" id="QDS77465.1"/>
    </source>
</evidence>
<name>A0A517LP92_9PEZI</name>
<protein>
    <submittedName>
        <fullName evidence="2">Uncharacterized protein</fullName>
    </submittedName>
</protein>
<sequence>MATKSTSFLSLPRELRQDILLRYMNGCFSKIYGPEWVIKSRFIHWSQRYFPRMINRKQFVETMREALEKIEHLTKTLAEVAEDVTWAKDWVRAHLTKTTKKLRVLKDGETLEEMSARLG</sequence>
<feature type="coiled-coil region" evidence="1">
    <location>
        <begin position="56"/>
        <end position="83"/>
    </location>
</feature>
<keyword evidence="1" id="KW-0175">Coiled coil</keyword>
<evidence type="ECO:0000256" key="1">
    <source>
        <dbReference type="SAM" id="Coils"/>
    </source>
</evidence>
<proteinExistence type="predicted"/>
<evidence type="ECO:0000313" key="3">
    <source>
        <dbReference type="Proteomes" id="UP000316270"/>
    </source>
</evidence>
<organism evidence="2 3">
    <name type="scientific">Venturia effusa</name>
    <dbReference type="NCBI Taxonomy" id="50376"/>
    <lineage>
        <taxon>Eukaryota</taxon>
        <taxon>Fungi</taxon>
        <taxon>Dikarya</taxon>
        <taxon>Ascomycota</taxon>
        <taxon>Pezizomycotina</taxon>
        <taxon>Dothideomycetes</taxon>
        <taxon>Pleosporomycetidae</taxon>
        <taxon>Venturiales</taxon>
        <taxon>Venturiaceae</taxon>
        <taxon>Venturia</taxon>
    </lineage>
</organism>
<accession>A0A517LP92</accession>
<dbReference type="OrthoDB" id="10442316at2759"/>
<gene>
    <name evidence="2" type="ORF">FKW77_007067</name>
</gene>
<dbReference type="Proteomes" id="UP000316270">
    <property type="component" value="Chromosome 17"/>
</dbReference>